<proteinExistence type="predicted"/>
<dbReference type="AlphaFoldDB" id="A0A150MAG6"/>
<dbReference type="Proteomes" id="UP000075683">
    <property type="component" value="Unassembled WGS sequence"/>
</dbReference>
<comment type="caution">
    <text evidence="1">The sequence shown here is derived from an EMBL/GenBank/DDBJ whole genome shotgun (WGS) entry which is preliminary data.</text>
</comment>
<sequence>MRAEQNNINFVYYGTDITYRHTKYIRFNALFFCRIFHTID</sequence>
<dbReference type="EMBL" id="LQYT01000021">
    <property type="protein sequence ID" value="KYD21199.1"/>
    <property type="molecule type" value="Genomic_DNA"/>
</dbReference>
<reference evidence="1 2" key="1">
    <citation type="submission" date="2016-01" db="EMBL/GenBank/DDBJ databases">
        <title>Draft Genome Sequences of Seven Thermophilic Sporeformers Isolated from Foods.</title>
        <authorList>
            <person name="Berendsen E.M."/>
            <person name="Wells-Bennik M.H."/>
            <person name="Krawcyk A.O."/>
            <person name="De Jong A."/>
            <person name="Holsappel S."/>
            <person name="Eijlander R.T."/>
            <person name="Kuipers O.P."/>
        </authorList>
    </citation>
    <scope>NUCLEOTIDE SEQUENCE [LARGE SCALE GENOMIC DNA]</scope>
    <source>
        <strain evidence="1 2">B4135</strain>
    </source>
</reference>
<evidence type="ECO:0000313" key="1">
    <source>
        <dbReference type="EMBL" id="KYD21199.1"/>
    </source>
</evidence>
<organism evidence="1 2">
    <name type="scientific">Caldibacillus debilis</name>
    <dbReference type="NCBI Taxonomy" id="301148"/>
    <lineage>
        <taxon>Bacteria</taxon>
        <taxon>Bacillati</taxon>
        <taxon>Bacillota</taxon>
        <taxon>Bacilli</taxon>
        <taxon>Bacillales</taxon>
        <taxon>Bacillaceae</taxon>
        <taxon>Caldibacillus</taxon>
    </lineage>
</organism>
<name>A0A150MAG6_9BACI</name>
<protein>
    <submittedName>
        <fullName evidence="1">Uncharacterized protein</fullName>
    </submittedName>
</protein>
<gene>
    <name evidence="1" type="ORF">B4135_0534</name>
</gene>
<accession>A0A150MAG6</accession>
<evidence type="ECO:0000313" key="2">
    <source>
        <dbReference type="Proteomes" id="UP000075683"/>
    </source>
</evidence>